<dbReference type="InterPro" id="IPR036047">
    <property type="entry name" value="F-box-like_dom_sf"/>
</dbReference>
<accession>S8CGJ5</accession>
<protein>
    <recommendedName>
        <fullName evidence="2">F-box domain-containing protein</fullName>
    </recommendedName>
</protein>
<name>S8CGJ5_9LAMI</name>
<evidence type="ECO:0000313" key="3">
    <source>
        <dbReference type="EMBL" id="EPS66079.1"/>
    </source>
</evidence>
<keyword evidence="1" id="KW-0732">Signal</keyword>
<feature type="chain" id="PRO_5004562128" description="F-box domain-containing protein" evidence="1">
    <location>
        <begin position="19"/>
        <end position="366"/>
    </location>
</feature>
<feature type="non-terminal residue" evidence="3">
    <location>
        <position position="366"/>
    </location>
</feature>
<dbReference type="OrthoDB" id="512036at2759"/>
<comment type="caution">
    <text evidence="3">The sequence shown here is derived from an EMBL/GenBank/DDBJ whole genome shotgun (WGS) entry which is preliminary data.</text>
</comment>
<reference evidence="3 4" key="1">
    <citation type="journal article" date="2013" name="BMC Genomics">
        <title>The miniature genome of a carnivorous plant Genlisea aurea contains a low number of genes and short non-coding sequences.</title>
        <authorList>
            <person name="Leushkin E.V."/>
            <person name="Sutormin R.A."/>
            <person name="Nabieva E.R."/>
            <person name="Penin A.A."/>
            <person name="Kondrashov A.S."/>
            <person name="Logacheva M.D."/>
        </authorList>
    </citation>
    <scope>NUCLEOTIDE SEQUENCE [LARGE SCALE GENOMIC DNA]</scope>
</reference>
<evidence type="ECO:0000259" key="2">
    <source>
        <dbReference type="PROSITE" id="PS50181"/>
    </source>
</evidence>
<dbReference type="Pfam" id="PF00646">
    <property type="entry name" value="F-box"/>
    <property type="match status" value="1"/>
</dbReference>
<feature type="signal peptide" evidence="1">
    <location>
        <begin position="1"/>
        <end position="18"/>
    </location>
</feature>
<evidence type="ECO:0000256" key="1">
    <source>
        <dbReference type="SAM" id="SignalP"/>
    </source>
</evidence>
<dbReference type="PANTHER" id="PTHR31482">
    <property type="entry name" value="ESTS AU081301(E20138)"/>
    <property type="match status" value="1"/>
</dbReference>
<gene>
    <name evidence="3" type="ORF">M569_08700</name>
</gene>
<dbReference type="EMBL" id="AUSU01003881">
    <property type="protein sequence ID" value="EPS66079.1"/>
    <property type="molecule type" value="Genomic_DNA"/>
</dbReference>
<dbReference type="AlphaFoldDB" id="S8CGJ5"/>
<dbReference type="SUPFAM" id="SSF81383">
    <property type="entry name" value="F-box domain"/>
    <property type="match status" value="1"/>
</dbReference>
<evidence type="ECO:0000313" key="4">
    <source>
        <dbReference type="Proteomes" id="UP000015453"/>
    </source>
</evidence>
<dbReference type="PANTHER" id="PTHR31482:SF2">
    <property type="entry name" value="F-BOX DOMAIN-CONTAINING PROTEIN"/>
    <property type="match status" value="1"/>
</dbReference>
<feature type="domain" description="F-box" evidence="2">
    <location>
        <begin position="67"/>
        <end position="113"/>
    </location>
</feature>
<proteinExistence type="predicted"/>
<dbReference type="Gene3D" id="1.20.1280.50">
    <property type="match status" value="1"/>
</dbReference>
<keyword evidence="4" id="KW-1185">Reference proteome</keyword>
<dbReference type="InterPro" id="IPR001810">
    <property type="entry name" value="F-box_dom"/>
</dbReference>
<feature type="non-terminal residue" evidence="3">
    <location>
        <position position="1"/>
    </location>
</feature>
<organism evidence="3 4">
    <name type="scientific">Genlisea aurea</name>
    <dbReference type="NCBI Taxonomy" id="192259"/>
    <lineage>
        <taxon>Eukaryota</taxon>
        <taxon>Viridiplantae</taxon>
        <taxon>Streptophyta</taxon>
        <taxon>Embryophyta</taxon>
        <taxon>Tracheophyta</taxon>
        <taxon>Spermatophyta</taxon>
        <taxon>Magnoliopsida</taxon>
        <taxon>eudicotyledons</taxon>
        <taxon>Gunneridae</taxon>
        <taxon>Pentapetalae</taxon>
        <taxon>asterids</taxon>
        <taxon>lamiids</taxon>
        <taxon>Lamiales</taxon>
        <taxon>Lentibulariaceae</taxon>
        <taxon>Genlisea</taxon>
    </lineage>
</organism>
<dbReference type="Proteomes" id="UP000015453">
    <property type="component" value="Unassembled WGS sequence"/>
</dbReference>
<sequence length="366" mass="42418">LMLLFLLSCLSFVLFSQSFLKPHFFAKIRPRKRQCGFPWSRFLLVLSRITRKTEIPNSRHGVPCEGIASLLDLPDLPMDAIFEKLSPAELCVMSMVCTSLKQTCTSNHLWDGHFKQKWGDVFGEAAYKQWEENNVTSSRRASSSSSSRWKGNNFFLGFWRKREIDSWEKGSSLMALYIALETGKFWFPAQVFNRENGFLGFALSCYDAKICYDSTTDHFIARYPSQGVSLIEESIGWNRIRAPVVDTPSNILHVSDCLNELKPDDQVEIQWRKNNLFPYGWWYGVVGHLDSCSGNTYCGCSCRFNDSLIVEFKQYEVGSRWRKVKISRKKQGVVGDEVDGYYGGIRRICREREIEKWRRFWPKCAL</sequence>
<dbReference type="PROSITE" id="PS50181">
    <property type="entry name" value="FBOX"/>
    <property type="match status" value="1"/>
</dbReference>